<dbReference type="Proteomes" id="UP000789702">
    <property type="component" value="Unassembled WGS sequence"/>
</dbReference>
<proteinExistence type="predicted"/>
<evidence type="ECO:0000313" key="1">
    <source>
        <dbReference type="EMBL" id="CAG8729004.1"/>
    </source>
</evidence>
<organism evidence="1 2">
    <name type="scientific">Dentiscutata heterogama</name>
    <dbReference type="NCBI Taxonomy" id="1316150"/>
    <lineage>
        <taxon>Eukaryota</taxon>
        <taxon>Fungi</taxon>
        <taxon>Fungi incertae sedis</taxon>
        <taxon>Mucoromycota</taxon>
        <taxon>Glomeromycotina</taxon>
        <taxon>Glomeromycetes</taxon>
        <taxon>Diversisporales</taxon>
        <taxon>Gigasporaceae</taxon>
        <taxon>Dentiscutata</taxon>
    </lineage>
</organism>
<reference evidence="1" key="1">
    <citation type="submission" date="2021-06" db="EMBL/GenBank/DDBJ databases">
        <authorList>
            <person name="Kallberg Y."/>
            <person name="Tangrot J."/>
            <person name="Rosling A."/>
        </authorList>
    </citation>
    <scope>NUCLEOTIDE SEQUENCE</scope>
    <source>
        <strain evidence="1">IL203A</strain>
    </source>
</reference>
<gene>
    <name evidence="1" type="ORF">DHETER_LOCUS13314</name>
</gene>
<comment type="caution">
    <text evidence="1">The sequence shown here is derived from an EMBL/GenBank/DDBJ whole genome shotgun (WGS) entry which is preliminary data.</text>
</comment>
<accession>A0ACA9Q194</accession>
<keyword evidence="2" id="KW-1185">Reference proteome</keyword>
<evidence type="ECO:0000313" key="2">
    <source>
        <dbReference type="Proteomes" id="UP000789702"/>
    </source>
</evidence>
<sequence>KMKIMESMSNNQPPINVISEMLEQTTLANNSTQADDIESTIM</sequence>
<dbReference type="EMBL" id="CAJVPU010035973">
    <property type="protein sequence ID" value="CAG8729004.1"/>
    <property type="molecule type" value="Genomic_DNA"/>
</dbReference>
<protein>
    <submittedName>
        <fullName evidence="1">1638_t:CDS:1</fullName>
    </submittedName>
</protein>
<feature type="non-terminal residue" evidence="1">
    <location>
        <position position="1"/>
    </location>
</feature>
<name>A0ACA9Q194_9GLOM</name>